<dbReference type="InterPro" id="IPR014026">
    <property type="entry name" value="UDP-Glc/GDP-Man_DH_dimer"/>
</dbReference>
<proteinExistence type="inferred from homology"/>
<dbReference type="SUPFAM" id="SSF52413">
    <property type="entry name" value="UDP-glucose/GDP-mannose dehydrogenase C-terminal domain"/>
    <property type="match status" value="1"/>
</dbReference>
<dbReference type="InterPro" id="IPR036220">
    <property type="entry name" value="UDP-Glc/GDP-Man_DH_C_sf"/>
</dbReference>
<name>A0ABS3HKQ8_9ENTE</name>
<comment type="caution">
    <text evidence="6">The sequence shown here is derived from an EMBL/GenBank/DDBJ whole genome shotgun (WGS) entry which is preliminary data.</text>
</comment>
<dbReference type="SUPFAM" id="SSF51735">
    <property type="entry name" value="NAD(P)-binding Rossmann-fold domains"/>
    <property type="match status" value="1"/>
</dbReference>
<dbReference type="Pfam" id="PF03721">
    <property type="entry name" value="UDPG_MGDP_dh_N"/>
    <property type="match status" value="1"/>
</dbReference>
<keyword evidence="2" id="KW-0560">Oxidoreductase</keyword>
<evidence type="ECO:0000256" key="4">
    <source>
        <dbReference type="PIRNR" id="PIRNR000124"/>
    </source>
</evidence>
<dbReference type="InterPro" id="IPR036291">
    <property type="entry name" value="NAD(P)-bd_dom_sf"/>
</dbReference>
<dbReference type="Proteomes" id="UP000664495">
    <property type="component" value="Unassembled WGS sequence"/>
</dbReference>
<dbReference type="InterPro" id="IPR001732">
    <property type="entry name" value="UDP-Glc/GDP-Man_DH_N"/>
</dbReference>
<reference evidence="6 7" key="1">
    <citation type="submission" date="2021-03" db="EMBL/GenBank/DDBJ databases">
        <title>Enterococcal diversity collection.</title>
        <authorList>
            <person name="Gilmore M.S."/>
            <person name="Schwartzman J."/>
            <person name="Van Tyne D."/>
            <person name="Martin M."/>
            <person name="Earl A.M."/>
            <person name="Manson A.L."/>
            <person name="Straub T."/>
            <person name="Salamzade R."/>
            <person name="Saavedra J."/>
            <person name="Lebreton F."/>
            <person name="Prichula J."/>
            <person name="Schaufler K."/>
            <person name="Gaca A."/>
            <person name="Sgardioli B."/>
            <person name="Wagenaar J."/>
            <person name="Strong T."/>
        </authorList>
    </citation>
    <scope>NUCLEOTIDE SEQUENCE [LARGE SCALE GENOMIC DNA]</scope>
    <source>
        <strain evidence="6 7">MJM16</strain>
    </source>
</reference>
<evidence type="ECO:0000313" key="7">
    <source>
        <dbReference type="Proteomes" id="UP000664495"/>
    </source>
</evidence>
<evidence type="ECO:0000256" key="2">
    <source>
        <dbReference type="ARBA" id="ARBA00023002"/>
    </source>
</evidence>
<evidence type="ECO:0000256" key="1">
    <source>
        <dbReference type="ARBA" id="ARBA00006601"/>
    </source>
</evidence>
<keyword evidence="3" id="KW-0520">NAD</keyword>
<dbReference type="SUPFAM" id="SSF48179">
    <property type="entry name" value="6-phosphogluconate dehydrogenase C-terminal domain-like"/>
    <property type="match status" value="1"/>
</dbReference>
<keyword evidence="7" id="KW-1185">Reference proteome</keyword>
<dbReference type="NCBIfam" id="TIGR03026">
    <property type="entry name" value="NDP-sugDHase"/>
    <property type="match status" value="1"/>
</dbReference>
<dbReference type="InterPro" id="IPR017476">
    <property type="entry name" value="UDP-Glc/GDP-Man"/>
</dbReference>
<dbReference type="PANTHER" id="PTHR43491:SF2">
    <property type="entry name" value="UDP-N-ACETYL-D-MANNOSAMINE DEHYDROGENASE"/>
    <property type="match status" value="1"/>
</dbReference>
<organism evidence="6 7">
    <name type="scientific">Candidatus Enterococcus murrayae</name>
    <dbReference type="NCBI Taxonomy" id="2815321"/>
    <lineage>
        <taxon>Bacteria</taxon>
        <taxon>Bacillati</taxon>
        <taxon>Bacillota</taxon>
        <taxon>Bacilli</taxon>
        <taxon>Lactobacillales</taxon>
        <taxon>Enterococcaceae</taxon>
        <taxon>Enterococcus</taxon>
    </lineage>
</organism>
<dbReference type="InterPro" id="IPR028359">
    <property type="entry name" value="UDP_ManNAc/GlcNAc_DH"/>
</dbReference>
<dbReference type="EMBL" id="JAFLVR010000045">
    <property type="protein sequence ID" value="MBO0454024.1"/>
    <property type="molecule type" value="Genomic_DNA"/>
</dbReference>
<gene>
    <name evidence="6" type="ORF">JZO85_17340</name>
</gene>
<dbReference type="SMART" id="SM00984">
    <property type="entry name" value="UDPG_MGDP_dh_C"/>
    <property type="match status" value="1"/>
</dbReference>
<comment type="similarity">
    <text evidence="1 4">Belongs to the UDP-glucose/GDP-mannose dehydrogenase family.</text>
</comment>
<dbReference type="PIRSF" id="PIRSF000124">
    <property type="entry name" value="UDPglc_GDPman_dh"/>
    <property type="match status" value="1"/>
</dbReference>
<evidence type="ECO:0000259" key="5">
    <source>
        <dbReference type="SMART" id="SM00984"/>
    </source>
</evidence>
<accession>A0ABS3HKQ8</accession>
<dbReference type="RefSeq" id="WP_207109774.1">
    <property type="nucleotide sequence ID" value="NZ_JAFLVR010000045.1"/>
</dbReference>
<dbReference type="PIRSF" id="PIRSF500136">
    <property type="entry name" value="UDP_ManNAc_DH"/>
    <property type="match status" value="1"/>
</dbReference>
<sequence length="436" mass="49030">MKNLVQKLKKKEVALSVVGLGYVGLPVALEFAKHLKVIGFDVNKSKIEQYQHGIDVTNEVGDDCIRQSSIMFTSDEIRLSEAQFHVVAVPTPINKDKSPNLTPLKSATEIVGRNLKKGSIVVFESTVYPGLTEEICIPILEQCSGLSFGKDFKVGYSPERINPGDKGHRLKEITKLVSGSDDESLEIIAEVYEWVIKAGVFKTASIKVAEAAKIIENAQRDINIAFMNELSLIFHRMEIDTKEVLEAAKTKWNFLDFSPGLVGGHCIGVDPYYLTHRAEQYGYQSDVILAGRKINDNLGKMIAQEAVKVLIKKNKNFSDAKIGVFGITFKPNCSDTRNTKIIDIVEELKEYSLDPLVYDPEADSEEVKRDYDIELVDETEMNNLDVLILAVDHAVFQNKPFDYWLDRLTTTKIIFDVKGILDRQTMTAADVEYWRL</sequence>
<dbReference type="Pfam" id="PF03720">
    <property type="entry name" value="UDPG_MGDP_dh_C"/>
    <property type="match status" value="1"/>
</dbReference>
<dbReference type="InterPro" id="IPR008927">
    <property type="entry name" value="6-PGluconate_DH-like_C_sf"/>
</dbReference>
<protein>
    <submittedName>
        <fullName evidence="6">Nucleotide sugar dehydrogenase</fullName>
    </submittedName>
</protein>
<evidence type="ECO:0000313" key="6">
    <source>
        <dbReference type="EMBL" id="MBO0454024.1"/>
    </source>
</evidence>
<dbReference type="Gene3D" id="3.40.50.720">
    <property type="entry name" value="NAD(P)-binding Rossmann-like Domain"/>
    <property type="match status" value="2"/>
</dbReference>
<dbReference type="Pfam" id="PF00984">
    <property type="entry name" value="UDPG_MGDP_dh"/>
    <property type="match status" value="1"/>
</dbReference>
<feature type="domain" description="UDP-glucose/GDP-mannose dehydrogenase C-terminal" evidence="5">
    <location>
        <begin position="323"/>
        <end position="423"/>
    </location>
</feature>
<evidence type="ECO:0000256" key="3">
    <source>
        <dbReference type="ARBA" id="ARBA00023027"/>
    </source>
</evidence>
<dbReference type="InterPro" id="IPR014027">
    <property type="entry name" value="UDP-Glc/GDP-Man_DH_C"/>
</dbReference>
<dbReference type="PANTHER" id="PTHR43491">
    <property type="entry name" value="UDP-N-ACETYL-D-MANNOSAMINE DEHYDROGENASE"/>
    <property type="match status" value="1"/>
</dbReference>